<dbReference type="RefSeq" id="WP_188244544.1">
    <property type="nucleotide sequence ID" value="NZ_JABTCF010000010.1"/>
</dbReference>
<dbReference type="GO" id="GO:0016787">
    <property type="term" value="F:hydrolase activity"/>
    <property type="evidence" value="ECO:0007669"/>
    <property type="project" value="UniProtKB-KW"/>
</dbReference>
<keyword evidence="2" id="KW-0378">Hydrolase</keyword>
<feature type="signal peptide" evidence="1">
    <location>
        <begin position="1"/>
        <end position="18"/>
    </location>
</feature>
<keyword evidence="3" id="KW-1185">Reference proteome</keyword>
<name>A0ABR7V2M3_9FLAO</name>
<organism evidence="2 3">
    <name type="scientific">Maribacter aquimaris</name>
    <dbReference type="NCBI Taxonomy" id="2737171"/>
    <lineage>
        <taxon>Bacteria</taxon>
        <taxon>Pseudomonadati</taxon>
        <taxon>Bacteroidota</taxon>
        <taxon>Flavobacteriia</taxon>
        <taxon>Flavobacteriales</taxon>
        <taxon>Flavobacteriaceae</taxon>
        <taxon>Maribacter</taxon>
    </lineage>
</organism>
<evidence type="ECO:0000313" key="2">
    <source>
        <dbReference type="EMBL" id="MBD0779082.1"/>
    </source>
</evidence>
<dbReference type="EMBL" id="JABTCF010000010">
    <property type="protein sequence ID" value="MBD0779082.1"/>
    <property type="molecule type" value="Genomic_DNA"/>
</dbReference>
<evidence type="ECO:0000313" key="3">
    <source>
        <dbReference type="Proteomes" id="UP001166021"/>
    </source>
</evidence>
<dbReference type="InterPro" id="IPR029058">
    <property type="entry name" value="AB_hydrolase_fold"/>
</dbReference>
<gene>
    <name evidence="2" type="ORF">HPE56_14880</name>
</gene>
<dbReference type="Proteomes" id="UP001166021">
    <property type="component" value="Unassembled WGS sequence"/>
</dbReference>
<feature type="chain" id="PRO_5045361118" evidence="1">
    <location>
        <begin position="19"/>
        <end position="470"/>
    </location>
</feature>
<proteinExistence type="predicted"/>
<reference evidence="2" key="1">
    <citation type="submission" date="2020-05" db="EMBL/GenBank/DDBJ databases">
        <title>The draft genome sequence of Maribacter sp. ANRC-HE7.</title>
        <authorList>
            <person name="Mu L."/>
        </authorList>
    </citation>
    <scope>NUCLEOTIDE SEQUENCE</scope>
    <source>
        <strain evidence="2">ANRC-HE7</strain>
    </source>
</reference>
<dbReference type="Gene3D" id="3.40.50.1820">
    <property type="entry name" value="alpha/beta hydrolase"/>
    <property type="match status" value="1"/>
</dbReference>
<keyword evidence="1" id="KW-0732">Signal</keyword>
<protein>
    <submittedName>
        <fullName evidence="2">Alpha/beta hydrolase</fullName>
    </submittedName>
</protein>
<accession>A0ABR7V2M3</accession>
<evidence type="ECO:0000256" key="1">
    <source>
        <dbReference type="SAM" id="SignalP"/>
    </source>
</evidence>
<dbReference type="SUPFAM" id="SSF53474">
    <property type="entry name" value="alpha/beta-Hydrolases"/>
    <property type="match status" value="1"/>
</dbReference>
<sequence>MKKIFFLFVLCSSFLTTAQQLILKKGVVMDSVIVNDSIPESFALYLPTKFEVSKPFPVLFVYDTQGRGERVLKMLMMAAEENQYVLAASNNVHDTLSLSQNVLVSKRMFQTVFNAFTIQKDRVYTAGFDGGARLASLMPTFFSQIKGVVSCGAGLANTEVLSNKNPFHFIGIVGVKDFNYPDMLRSKNLFNSLKFKNQTLVFDGGHQWPSQAMLSQAMTLFDLEAMENGVTPRDTAFIIDNYTKSLNYTNKLISENNPLEAYRKLEEVIEVYKPLITVDSLKSSLKALKRNTRYKNQKRSQNAVFFKEDLIKSDYNYYLEEDLLTYNYNNLGWWKYQMEELQKFQKSPNIMEKQMGVRLEAYLNALVEDNMDIVRTQPTIDEEALNFLWMLKTIISPKEYSNYLNVISLNAKVEDFGTALFYLEELLKMGYDDVDGLYTLENTALLRITPEFNALVDKYLKSARYDIIEE</sequence>
<comment type="caution">
    <text evidence="2">The sequence shown here is derived from an EMBL/GenBank/DDBJ whole genome shotgun (WGS) entry which is preliminary data.</text>
</comment>